<sequence>MLMPSQPPSIEEPYFNLGLYSRPITTTSLEAQIWFDRGLLWTYAFNHEEAIRCFEYALEFDPQCIMALWGLAYALGPNYNKPWEAFGEGERINHLQRASLAVTEAEALIDPMEDTETEQELIKALRRRYPSNTEAEDYEKWNQDYANYMSTLHITASRDLDIVALYADSLMNLTPWSLWDIHTNLPTEGAHTLEVKEILESALALKFGNDHPGLLHLYIHLMEMSPSPDSALPIANRLRGLVPDAGHLEHMPTHLDVLCGDWESAITSNTSAIAADEKYLKVAGPLNFYSLYRAHNLHFKIYAAMFAGQYKIALETAEAIEQALPLELLQVENPPMADWLESFVGLKVHVFVRFGKWEHLLRIPLPENQEIYCVTTALLHYGRGIAFSVLGKLAEAKDSKKSFEESRAKVPDSRTLFNNTAKDILAIAASMLSGEFSYRSGEIAMGFEYLQKALTQSDKLPYDEPWGWMQPPRHAYGALLLEQGKVEEAKEVYAADLGLSDVLPRALRHPKNVWALHGYCECLRRLGRRDQGLEAELEGMMGRTDVLVRASCFCRREGGG</sequence>
<dbReference type="PANTHER" id="PTHR45588:SF1">
    <property type="entry name" value="WW DOMAIN-CONTAINING PROTEIN"/>
    <property type="match status" value="1"/>
</dbReference>
<dbReference type="RefSeq" id="XP_023625408.1">
    <property type="nucleotide sequence ID" value="XM_023769640.1"/>
</dbReference>
<dbReference type="InterPro" id="IPR011990">
    <property type="entry name" value="TPR-like_helical_dom_sf"/>
</dbReference>
<name>A0A2D3UTX7_9PEZI</name>
<dbReference type="PROSITE" id="PS50005">
    <property type="entry name" value="TPR"/>
    <property type="match status" value="1"/>
</dbReference>
<evidence type="ECO:0000256" key="2">
    <source>
        <dbReference type="ARBA" id="ARBA00022803"/>
    </source>
</evidence>
<accession>A0A2D3UTX7</accession>
<evidence type="ECO:0000313" key="5">
    <source>
        <dbReference type="Proteomes" id="UP000225277"/>
    </source>
</evidence>
<dbReference type="SMART" id="SM00028">
    <property type="entry name" value="TPR"/>
    <property type="match status" value="2"/>
</dbReference>
<dbReference type="PANTHER" id="PTHR45588">
    <property type="entry name" value="TPR DOMAIN-CONTAINING PROTEIN"/>
    <property type="match status" value="1"/>
</dbReference>
<evidence type="ECO:0000256" key="1">
    <source>
        <dbReference type="ARBA" id="ARBA00022737"/>
    </source>
</evidence>
<organism evidence="4 5">
    <name type="scientific">Ramularia collo-cygni</name>
    <dbReference type="NCBI Taxonomy" id="112498"/>
    <lineage>
        <taxon>Eukaryota</taxon>
        <taxon>Fungi</taxon>
        <taxon>Dikarya</taxon>
        <taxon>Ascomycota</taxon>
        <taxon>Pezizomycotina</taxon>
        <taxon>Dothideomycetes</taxon>
        <taxon>Dothideomycetidae</taxon>
        <taxon>Mycosphaerellales</taxon>
        <taxon>Mycosphaerellaceae</taxon>
        <taxon>Ramularia</taxon>
    </lineage>
</organism>
<dbReference type="OrthoDB" id="414774at2759"/>
<dbReference type="InterPro" id="IPR013105">
    <property type="entry name" value="TPR_2"/>
</dbReference>
<dbReference type="GeneID" id="35599538"/>
<reference evidence="4 5" key="1">
    <citation type="submission" date="2016-03" db="EMBL/GenBank/DDBJ databases">
        <authorList>
            <person name="Ploux O."/>
        </authorList>
    </citation>
    <scope>NUCLEOTIDE SEQUENCE [LARGE SCALE GENOMIC DNA]</scope>
    <source>
        <strain evidence="4 5">URUG2</strain>
    </source>
</reference>
<proteinExistence type="predicted"/>
<keyword evidence="2 3" id="KW-0802">TPR repeat</keyword>
<dbReference type="Gene3D" id="1.25.40.10">
    <property type="entry name" value="Tetratricopeptide repeat domain"/>
    <property type="match status" value="2"/>
</dbReference>
<dbReference type="Proteomes" id="UP000225277">
    <property type="component" value="Unassembled WGS sequence"/>
</dbReference>
<dbReference type="AlphaFoldDB" id="A0A2D3UTX7"/>
<protein>
    <submittedName>
        <fullName evidence="4">Probable TPR domain protein</fullName>
    </submittedName>
</protein>
<dbReference type="SUPFAM" id="SSF48452">
    <property type="entry name" value="TPR-like"/>
    <property type="match status" value="2"/>
</dbReference>
<feature type="repeat" description="TPR" evidence="3">
    <location>
        <begin position="31"/>
        <end position="64"/>
    </location>
</feature>
<gene>
    <name evidence="4" type="ORF">RCC_04363</name>
</gene>
<keyword evidence="1" id="KW-0677">Repeat</keyword>
<keyword evidence="5" id="KW-1185">Reference proteome</keyword>
<dbReference type="STRING" id="112498.A0A2D3UTX7"/>
<dbReference type="InterPro" id="IPR019734">
    <property type="entry name" value="TPR_rpt"/>
</dbReference>
<evidence type="ECO:0000313" key="4">
    <source>
        <dbReference type="EMBL" id="CZT18518.1"/>
    </source>
</evidence>
<evidence type="ECO:0000256" key="3">
    <source>
        <dbReference type="PROSITE-ProRule" id="PRU00339"/>
    </source>
</evidence>
<dbReference type="Pfam" id="PF07719">
    <property type="entry name" value="TPR_2"/>
    <property type="match status" value="1"/>
</dbReference>
<dbReference type="EMBL" id="FJUY01000006">
    <property type="protein sequence ID" value="CZT18518.1"/>
    <property type="molecule type" value="Genomic_DNA"/>
</dbReference>